<dbReference type="Gene3D" id="3.40.30.10">
    <property type="entry name" value="Glutaredoxin"/>
    <property type="match status" value="1"/>
</dbReference>
<evidence type="ECO:0000313" key="3">
    <source>
        <dbReference type="EMBL" id="TFB07110.1"/>
    </source>
</evidence>
<dbReference type="GeneID" id="300572625"/>
<dbReference type="SUPFAM" id="SSF52833">
    <property type="entry name" value="Thioredoxin-like"/>
    <property type="match status" value="1"/>
</dbReference>
<dbReference type="Proteomes" id="UP001642720">
    <property type="component" value="Unassembled WGS sequence"/>
</dbReference>
<organism evidence="3 4">
    <name type="scientific">Trichoderma ghanense</name>
    <dbReference type="NCBI Taxonomy" id="65468"/>
    <lineage>
        <taxon>Eukaryota</taxon>
        <taxon>Fungi</taxon>
        <taxon>Dikarya</taxon>
        <taxon>Ascomycota</taxon>
        <taxon>Pezizomycotina</taxon>
        <taxon>Sordariomycetes</taxon>
        <taxon>Hypocreomycetidae</taxon>
        <taxon>Hypocreales</taxon>
        <taxon>Hypocreaceae</taxon>
        <taxon>Trichoderma</taxon>
    </lineage>
</organism>
<feature type="compositionally biased region" description="Low complexity" evidence="1">
    <location>
        <begin position="29"/>
        <end position="66"/>
    </location>
</feature>
<feature type="region of interest" description="Disordered" evidence="1">
    <location>
        <begin position="1"/>
        <end position="76"/>
    </location>
</feature>
<evidence type="ECO:0000259" key="2">
    <source>
        <dbReference type="Pfam" id="PF01323"/>
    </source>
</evidence>
<gene>
    <name evidence="3" type="ORF">CCMA1212_000716</name>
</gene>
<protein>
    <recommendedName>
        <fullName evidence="2">DSBA-like thioredoxin domain-containing protein</fullName>
    </recommendedName>
</protein>
<keyword evidence="4" id="KW-1185">Reference proteome</keyword>
<reference evidence="3 4" key="1">
    <citation type="submission" date="2018-01" db="EMBL/GenBank/DDBJ databases">
        <title>Genome characterization of the sugarcane-associated fungus Trichoderma ghanense CCMA-1212 and their application in lignocelulose bioconversion.</title>
        <authorList>
            <person name="Steindorff A.S."/>
            <person name="Mendes T.D."/>
            <person name="Vilela E.S.D."/>
            <person name="Rodrigues D.S."/>
            <person name="Formighieri E.F."/>
            <person name="Melo I.S."/>
            <person name="Favaro L.C.L."/>
        </authorList>
    </citation>
    <scope>NUCLEOTIDE SEQUENCE [LARGE SCALE GENOMIC DNA]</scope>
    <source>
        <strain evidence="3 4">CCMA-1212</strain>
    </source>
</reference>
<feature type="domain" description="DSBA-like thioredoxin" evidence="2">
    <location>
        <begin position="88"/>
        <end position="280"/>
    </location>
</feature>
<evidence type="ECO:0000256" key="1">
    <source>
        <dbReference type="SAM" id="MobiDB-lite"/>
    </source>
</evidence>
<dbReference type="InterPro" id="IPR036249">
    <property type="entry name" value="Thioredoxin-like_sf"/>
</dbReference>
<dbReference type="RefSeq" id="XP_073563311.1">
    <property type="nucleotide sequence ID" value="XM_073698175.1"/>
</dbReference>
<comment type="caution">
    <text evidence="3">The sequence shown here is derived from an EMBL/GenBank/DDBJ whole genome shotgun (WGS) entry which is preliminary data.</text>
</comment>
<dbReference type="CDD" id="cd03024">
    <property type="entry name" value="DsbA_FrnE"/>
    <property type="match status" value="1"/>
</dbReference>
<dbReference type="EMBL" id="PPTA01000001">
    <property type="protein sequence ID" value="TFB07110.1"/>
    <property type="molecule type" value="Genomic_DNA"/>
</dbReference>
<dbReference type="InterPro" id="IPR001853">
    <property type="entry name" value="DSBA-like_thioredoxin_dom"/>
</dbReference>
<dbReference type="PANTHER" id="PTHR13887">
    <property type="entry name" value="GLUTATHIONE S-TRANSFERASE KAPPA"/>
    <property type="match status" value="1"/>
</dbReference>
<dbReference type="PANTHER" id="PTHR13887:SF41">
    <property type="entry name" value="THIOREDOXIN SUPERFAMILY PROTEIN"/>
    <property type="match status" value="1"/>
</dbReference>
<dbReference type="Pfam" id="PF01323">
    <property type="entry name" value="DSBA"/>
    <property type="match status" value="1"/>
</dbReference>
<evidence type="ECO:0000313" key="4">
    <source>
        <dbReference type="Proteomes" id="UP001642720"/>
    </source>
</evidence>
<accession>A0ABY2HIL4</accession>
<name>A0ABY2HIL4_9HYPO</name>
<proteinExistence type="predicted"/>
<sequence length="301" mass="33167">MSAAASPLIGLPSQQQQHHHHYRSDDQQQRQPLPSASTATTSVSTTTSSSKRSSTSTTEAATAPATEAMRRNKPAEELAPPARGVIRLEIYADLLCPWCFIEKHSLDALTKRYAEEHPDVRFEVTWKPYYIAPAMGKHNVDKRSIYERLNTLNPTFLSRIHVAASKHDIAFSIRGLTGSSRPAHRLIALALAKLGPAAQSRVVEMLFQGHFEDGRDLSDEAWLVAVGRKAAGMREEDVRRGLEDDEAGRRVDEVAEEARGVIGVEAVPCVVVQGRYKVGGYQEGSVFEGLFDKIRLAGEVL</sequence>